<keyword evidence="2" id="KW-1185">Reference proteome</keyword>
<feature type="non-terminal residue" evidence="1">
    <location>
        <position position="1"/>
    </location>
</feature>
<gene>
    <name evidence="1" type="ORF">RFI_08372</name>
</gene>
<reference evidence="1 2" key="1">
    <citation type="journal article" date="2013" name="Curr. Biol.">
        <title>The Genome of the Foraminiferan Reticulomyxa filosa.</title>
        <authorList>
            <person name="Glockner G."/>
            <person name="Hulsmann N."/>
            <person name="Schleicher M."/>
            <person name="Noegel A.A."/>
            <person name="Eichinger L."/>
            <person name="Gallinger C."/>
            <person name="Pawlowski J."/>
            <person name="Sierra R."/>
            <person name="Euteneuer U."/>
            <person name="Pillet L."/>
            <person name="Moustafa A."/>
            <person name="Platzer M."/>
            <person name="Groth M."/>
            <person name="Szafranski K."/>
            <person name="Schliwa M."/>
        </authorList>
    </citation>
    <scope>NUCLEOTIDE SEQUENCE [LARGE SCALE GENOMIC DNA]</scope>
</reference>
<evidence type="ECO:0000313" key="2">
    <source>
        <dbReference type="Proteomes" id="UP000023152"/>
    </source>
</evidence>
<comment type="caution">
    <text evidence="1">The sequence shown here is derived from an EMBL/GenBank/DDBJ whole genome shotgun (WGS) entry which is preliminary data.</text>
</comment>
<dbReference type="AlphaFoldDB" id="X6NRU9"/>
<evidence type="ECO:0000313" key="1">
    <source>
        <dbReference type="EMBL" id="ETO28746.1"/>
    </source>
</evidence>
<dbReference type="EMBL" id="ASPP01006491">
    <property type="protein sequence ID" value="ETO28746.1"/>
    <property type="molecule type" value="Genomic_DNA"/>
</dbReference>
<sequence length="102" mass="12289">LIVCCDIDGKNFERFYEACKIYCVLFSKKQAKNNFFKLNFIFDEIDFPFSKGTKNKQFIVEAVKRELISNFQTKRIIYINLMYQKLTYQNFCIIFNSSNYLQ</sequence>
<protein>
    <submittedName>
        <fullName evidence="1">Uncharacterized protein</fullName>
    </submittedName>
</protein>
<organism evidence="1 2">
    <name type="scientific">Reticulomyxa filosa</name>
    <dbReference type="NCBI Taxonomy" id="46433"/>
    <lineage>
        <taxon>Eukaryota</taxon>
        <taxon>Sar</taxon>
        <taxon>Rhizaria</taxon>
        <taxon>Retaria</taxon>
        <taxon>Foraminifera</taxon>
        <taxon>Monothalamids</taxon>
        <taxon>Reticulomyxidae</taxon>
        <taxon>Reticulomyxa</taxon>
    </lineage>
</organism>
<proteinExistence type="predicted"/>
<name>X6NRU9_RETFI</name>
<dbReference type="Proteomes" id="UP000023152">
    <property type="component" value="Unassembled WGS sequence"/>
</dbReference>
<accession>X6NRU9</accession>